<feature type="domain" description="C-methyltransferase" evidence="2">
    <location>
        <begin position="249"/>
        <end position="400"/>
    </location>
</feature>
<accession>A0A1M7MLI7</accession>
<dbReference type="InterPro" id="IPR029063">
    <property type="entry name" value="SAM-dependent_MTases_sf"/>
</dbReference>
<dbReference type="GO" id="GO:0008168">
    <property type="term" value="F:methyltransferase activity"/>
    <property type="evidence" value="ECO:0007669"/>
    <property type="project" value="UniProtKB-KW"/>
</dbReference>
<reference evidence="3 4" key="1">
    <citation type="submission" date="2016-11" db="EMBL/GenBank/DDBJ databases">
        <authorList>
            <person name="Jaros S."/>
            <person name="Januszkiewicz K."/>
            <person name="Wedrychowicz H."/>
        </authorList>
    </citation>
    <scope>NUCLEOTIDE SEQUENCE [LARGE SCALE GENOMIC DNA]</scope>
    <source>
        <strain evidence="3 4">CGMCC 4.2025</strain>
    </source>
</reference>
<dbReference type="PANTHER" id="PTHR43861">
    <property type="entry name" value="TRANS-ACONITATE 2-METHYLTRANSFERASE-RELATED"/>
    <property type="match status" value="1"/>
</dbReference>
<keyword evidence="4" id="KW-1185">Reference proteome</keyword>
<evidence type="ECO:0000259" key="1">
    <source>
        <dbReference type="Pfam" id="PF08421"/>
    </source>
</evidence>
<dbReference type="GO" id="GO:0032259">
    <property type="term" value="P:methylation"/>
    <property type="evidence" value="ECO:0007669"/>
    <property type="project" value="UniProtKB-KW"/>
</dbReference>
<feature type="domain" description="Methyltransferase putative zinc binding" evidence="1">
    <location>
        <begin position="7"/>
        <end position="69"/>
    </location>
</feature>
<sequence length="414" mass="45328">MRQRRTCALCGTETAGQVVLSLPPTPCANEFVVDKSQRQARYPLDLQLCPSPHCGHLQLAGVVSPSTLFDNYVYASGTSPSFVQHFSDYAKRVIDLFGLDDTSLVIDVGANDGTLLRQFAEHGSTRVHGVEPARGIAEIAESRGIPTTVAFLDPAVARDLRQRFGPAAVVTANNVFAHIGDLEQATAAVRTLLGPDGVFIFEVSYLADVIDNLLFDTIYHEHVAYHTVRPLVGFFARMGMTLFDVERVPTHGGSIRVYVASGDRSVSPRVAELVKSEEEAALFSTSTYESFGKRIRAQGQSLREQIASLKGKGWRLCGYGAPAKLTTLMYSFALDADDFEFIVDDSPLKRGLFTPGTHIPVVGAERLAEVSGRRYCSLVFAWNYYENIVASHESWSGAWLNPLTLDLLDGKAVY</sequence>
<proteinExistence type="predicted"/>
<evidence type="ECO:0000259" key="2">
    <source>
        <dbReference type="Pfam" id="PF08484"/>
    </source>
</evidence>
<dbReference type="Gene3D" id="3.40.50.720">
    <property type="entry name" value="NAD(P)-binding Rossmann-like Domain"/>
    <property type="match status" value="1"/>
</dbReference>
<keyword evidence="3" id="KW-0808">Transferase</keyword>
<dbReference type="Pfam" id="PF08421">
    <property type="entry name" value="Methyltransf_13"/>
    <property type="match status" value="1"/>
</dbReference>
<name>A0A1M7MLI7_9ACTN</name>
<dbReference type="Proteomes" id="UP000184111">
    <property type="component" value="Unassembled WGS sequence"/>
</dbReference>
<evidence type="ECO:0000313" key="3">
    <source>
        <dbReference type="EMBL" id="SHM91796.1"/>
    </source>
</evidence>
<dbReference type="Gene3D" id="6.10.250.3100">
    <property type="match status" value="1"/>
</dbReference>
<dbReference type="CDD" id="cd02440">
    <property type="entry name" value="AdoMet_MTases"/>
    <property type="match status" value="1"/>
</dbReference>
<dbReference type="STRING" id="310782.SAMN05216499_11693"/>
<dbReference type="InterPro" id="IPR013691">
    <property type="entry name" value="MeTrfase_14"/>
</dbReference>
<dbReference type="SUPFAM" id="SSF53335">
    <property type="entry name" value="S-adenosyl-L-methionine-dependent methyltransferases"/>
    <property type="match status" value="1"/>
</dbReference>
<keyword evidence="3" id="KW-0489">Methyltransferase</keyword>
<dbReference type="InterPro" id="IPR038576">
    <property type="entry name" value="Methyltransf_Zn-bd_dom_put_sf"/>
</dbReference>
<dbReference type="Gene3D" id="6.20.50.110">
    <property type="entry name" value="Methyltransferase, zinc-binding domain"/>
    <property type="match status" value="1"/>
</dbReference>
<dbReference type="AlphaFoldDB" id="A0A1M7MLI7"/>
<dbReference type="InterPro" id="IPR013630">
    <property type="entry name" value="Methyltransf_Zn-bd_dom_put"/>
</dbReference>
<evidence type="ECO:0000313" key="4">
    <source>
        <dbReference type="Proteomes" id="UP000184111"/>
    </source>
</evidence>
<protein>
    <submittedName>
        <fullName evidence="3">Methyltransferase domain-containing protein</fullName>
    </submittedName>
</protein>
<dbReference type="GO" id="GO:0017000">
    <property type="term" value="P:antibiotic biosynthetic process"/>
    <property type="evidence" value="ECO:0007669"/>
    <property type="project" value="UniProtKB-ARBA"/>
</dbReference>
<dbReference type="Gene3D" id="3.40.50.150">
    <property type="entry name" value="Vaccinia Virus protein VP39"/>
    <property type="match status" value="1"/>
</dbReference>
<dbReference type="EMBL" id="FRBI01000016">
    <property type="protein sequence ID" value="SHM91796.1"/>
    <property type="molecule type" value="Genomic_DNA"/>
</dbReference>
<dbReference type="PANTHER" id="PTHR43861:SF5">
    <property type="entry name" value="BLL5978 PROTEIN"/>
    <property type="match status" value="1"/>
</dbReference>
<organism evidence="3 4">
    <name type="scientific">Actinacidiphila paucisporea</name>
    <dbReference type="NCBI Taxonomy" id="310782"/>
    <lineage>
        <taxon>Bacteria</taxon>
        <taxon>Bacillati</taxon>
        <taxon>Actinomycetota</taxon>
        <taxon>Actinomycetes</taxon>
        <taxon>Kitasatosporales</taxon>
        <taxon>Streptomycetaceae</taxon>
        <taxon>Actinacidiphila</taxon>
    </lineage>
</organism>
<dbReference type="RefSeq" id="WP_073500908.1">
    <property type="nucleotide sequence ID" value="NZ_FRBI01000016.1"/>
</dbReference>
<dbReference type="Pfam" id="PF08484">
    <property type="entry name" value="Methyltransf_14"/>
    <property type="match status" value="1"/>
</dbReference>
<gene>
    <name evidence="3" type="ORF">SAMN05216499_11693</name>
</gene>
<dbReference type="Pfam" id="PF13489">
    <property type="entry name" value="Methyltransf_23"/>
    <property type="match status" value="1"/>
</dbReference>